<dbReference type="EMBL" id="CP026311">
    <property type="protein sequence ID" value="AUV84353.1"/>
    <property type="molecule type" value="Genomic_DNA"/>
</dbReference>
<dbReference type="AlphaFoldDB" id="A0A2I8VR01"/>
<dbReference type="Proteomes" id="UP000236584">
    <property type="component" value="Plasmid unnamed2"/>
</dbReference>
<dbReference type="OrthoDB" id="372381at2157"/>
<reference evidence="1 2" key="1">
    <citation type="submission" date="2018-01" db="EMBL/GenBank/DDBJ databases">
        <title>Complete genome sequence of Salinigranum rubrum GX10T, an extremely halophilic archaeon isolated from a marine solar saltern.</title>
        <authorList>
            <person name="Han S."/>
        </authorList>
    </citation>
    <scope>NUCLEOTIDE SEQUENCE [LARGE SCALE GENOMIC DNA]</scope>
    <source>
        <strain evidence="1 2">GX10</strain>
        <plasmid evidence="2">Plasmid unnamed2</plasmid>
    </source>
</reference>
<accession>A0A2I8VR01</accession>
<dbReference type="RefSeq" id="WP_103428037.1">
    <property type="nucleotide sequence ID" value="NZ_CP026311.1"/>
</dbReference>
<gene>
    <name evidence="1" type="ORF">C2R22_22660</name>
</gene>
<evidence type="ECO:0000313" key="2">
    <source>
        <dbReference type="Proteomes" id="UP000236584"/>
    </source>
</evidence>
<protein>
    <submittedName>
        <fullName evidence="1">Uncharacterized protein</fullName>
    </submittedName>
</protein>
<geneLocation type="plasmid" evidence="1">
    <name>unnamed2</name>
</geneLocation>
<keyword evidence="2" id="KW-1185">Reference proteome</keyword>
<dbReference type="KEGG" id="srub:C2R22_22660"/>
<name>A0A2I8VR01_9EURY</name>
<proteinExistence type="predicted"/>
<organism evidence="1 2">
    <name type="scientific">Salinigranum rubrum</name>
    <dbReference type="NCBI Taxonomy" id="755307"/>
    <lineage>
        <taxon>Archaea</taxon>
        <taxon>Methanobacteriati</taxon>
        <taxon>Methanobacteriota</taxon>
        <taxon>Stenosarchaea group</taxon>
        <taxon>Halobacteria</taxon>
        <taxon>Halobacteriales</taxon>
        <taxon>Haloferacaceae</taxon>
        <taxon>Salinigranum</taxon>
    </lineage>
</organism>
<sequence length="108" mass="11608">MNDYEAILTTCVVGCDLAIADATTELLTVIPDAHIWRVDVYGDVESAEGTESNPTTLGIGLTFETATDLGLDSNPDERLEDWEALESIEFIPVTYGNEPVAHSNAGGY</sequence>
<keyword evidence="1" id="KW-0614">Plasmid</keyword>
<evidence type="ECO:0000313" key="1">
    <source>
        <dbReference type="EMBL" id="AUV84353.1"/>
    </source>
</evidence>
<dbReference type="GeneID" id="35594958"/>